<reference evidence="2 3" key="1">
    <citation type="submission" date="2016-08" db="EMBL/GenBank/DDBJ databases">
        <title>Draft genome sequence of allopolyploid Zygosaccharomyces rouxii.</title>
        <authorList>
            <person name="Watanabe J."/>
            <person name="Uehara K."/>
            <person name="Mogi Y."/>
            <person name="Tsukioka Y."/>
        </authorList>
    </citation>
    <scope>NUCLEOTIDE SEQUENCE [LARGE SCALE GENOMIC DNA]</scope>
    <source>
        <strain evidence="2 3">NBRC 110957</strain>
    </source>
</reference>
<evidence type="ECO:0000256" key="1">
    <source>
        <dbReference type="SAM" id="MobiDB-lite"/>
    </source>
</evidence>
<dbReference type="Pfam" id="PF08737">
    <property type="entry name" value="Rgp1"/>
    <property type="match status" value="1"/>
</dbReference>
<dbReference type="InterPro" id="IPR014848">
    <property type="entry name" value="Rgp1"/>
</dbReference>
<accession>A0A1Q3ADL1</accession>
<proteinExistence type="predicted"/>
<evidence type="ECO:0000313" key="3">
    <source>
        <dbReference type="Proteomes" id="UP000187013"/>
    </source>
</evidence>
<dbReference type="OrthoDB" id="1918at2759"/>
<gene>
    <name evidence="2" type="ORF">ZYGR_0AK02640</name>
</gene>
<organism evidence="2 3">
    <name type="scientific">Zygosaccharomyces rouxii</name>
    <dbReference type="NCBI Taxonomy" id="4956"/>
    <lineage>
        <taxon>Eukaryota</taxon>
        <taxon>Fungi</taxon>
        <taxon>Dikarya</taxon>
        <taxon>Ascomycota</taxon>
        <taxon>Saccharomycotina</taxon>
        <taxon>Saccharomycetes</taxon>
        <taxon>Saccharomycetales</taxon>
        <taxon>Saccharomycetaceae</taxon>
        <taxon>Zygosaccharomyces</taxon>
    </lineage>
</organism>
<dbReference type="Proteomes" id="UP000187013">
    <property type="component" value="Unassembled WGS sequence"/>
</dbReference>
<sequence length="654" mass="74311">MRTHRVDSYLLTENLKLEIVHESNPYFAGESISLVIRIKHLGSYQELALLKNSLKELHEEIEAKGVYLESQNNDNGNIDGDGKHPWSMKSLLSVMKGTLEEDNKPNNAHMDLERQKTQREQLVKQIKYHKPVELMSGYVQIFGMFQFEPEVIDETKLDKASVKVVGLDTSLNHVTRKMSRTVAEENDSKQPNSLAKYFHSNRSSQFWGSLGASEDELKGEGNAVFTLAAHDESVKYKQFPILLIPQTLLFSELNLEPGETKVFRFKSGKLSRMIPPSYYVSPNISINYSLEVGMGRLYHGDIKQDTIKIPINIAPFVSRSGGQYSPVLNEKVIIMEPGVVKEVRQRHPSVGRATTNPIQLHMRRPSASSLVNLDGNQDVEKLIQNFIKLVESNQDELGDLEELVDSQMEIQFSEDSSDESPTLMNSDEKKEDESGYMTKRTSTVSNNVSDLTRLTANRSNRKQNFAEEKGLIPQLDNLQNVYQINWNGQPITRVVCSKGFYSITDDIDLVLELDPVSPPTHKVSAVTVSLESCELINPQYVTDLENLKRPQVNRIYDAHAICFDDCNRIPLKLIMPKTPMYQLTSQFKTDVFQLRWMLGIKFVLVPRTANVSLEQFYEDKKGVLYHAKEILEGEKFSCRIPLTILPSASKYGGW</sequence>
<feature type="region of interest" description="Disordered" evidence="1">
    <location>
        <begin position="412"/>
        <end position="439"/>
    </location>
</feature>
<evidence type="ECO:0000313" key="2">
    <source>
        <dbReference type="EMBL" id="GAV53762.1"/>
    </source>
</evidence>
<feature type="compositionally biased region" description="Polar residues" evidence="1">
    <location>
        <begin position="412"/>
        <end position="425"/>
    </location>
</feature>
<dbReference type="AlphaFoldDB" id="A0A1Q3ADL1"/>
<comment type="caution">
    <text evidence="2">The sequence shown here is derived from an EMBL/GenBank/DDBJ whole genome shotgun (WGS) entry which is preliminary data.</text>
</comment>
<name>A0A1Q3ADL1_ZYGRO</name>
<dbReference type="PANTHER" id="PTHR12507">
    <property type="entry name" value="REDUCED GROWTH PHENOTYPE 1 RGP1, YEAST -RELATED"/>
    <property type="match status" value="1"/>
</dbReference>
<protein>
    <submittedName>
        <fullName evidence="2">Uncharacterized protein</fullName>
    </submittedName>
</protein>
<dbReference type="EMBL" id="BDGX01000037">
    <property type="protein sequence ID" value="GAV53762.1"/>
    <property type="molecule type" value="Genomic_DNA"/>
</dbReference>